<dbReference type="InterPro" id="IPR000515">
    <property type="entry name" value="MetI-like"/>
</dbReference>
<evidence type="ECO:0000313" key="10">
    <source>
        <dbReference type="Proteomes" id="UP000612585"/>
    </source>
</evidence>
<feature type="transmembrane region" description="Helical" evidence="7">
    <location>
        <begin position="125"/>
        <end position="146"/>
    </location>
</feature>
<dbReference type="SUPFAM" id="SSF161098">
    <property type="entry name" value="MetI-like"/>
    <property type="match status" value="1"/>
</dbReference>
<organism evidence="9 10">
    <name type="scientific">Virgisporangium aurantiacum</name>
    <dbReference type="NCBI Taxonomy" id="175570"/>
    <lineage>
        <taxon>Bacteria</taxon>
        <taxon>Bacillati</taxon>
        <taxon>Actinomycetota</taxon>
        <taxon>Actinomycetes</taxon>
        <taxon>Micromonosporales</taxon>
        <taxon>Micromonosporaceae</taxon>
        <taxon>Virgisporangium</taxon>
    </lineage>
</organism>
<reference evidence="9" key="1">
    <citation type="submission" date="2021-01" db="EMBL/GenBank/DDBJ databases">
        <title>Whole genome shotgun sequence of Virgisporangium aurantiacum NBRC 16421.</title>
        <authorList>
            <person name="Komaki H."/>
            <person name="Tamura T."/>
        </authorList>
    </citation>
    <scope>NUCLEOTIDE SEQUENCE</scope>
    <source>
        <strain evidence="9">NBRC 16421</strain>
    </source>
</reference>
<keyword evidence="2 7" id="KW-0813">Transport</keyword>
<feature type="transmembrane region" description="Helical" evidence="7">
    <location>
        <begin position="28"/>
        <end position="50"/>
    </location>
</feature>
<dbReference type="CDD" id="cd06261">
    <property type="entry name" value="TM_PBP2"/>
    <property type="match status" value="1"/>
</dbReference>
<protein>
    <submittedName>
        <fullName evidence="9">Sugar ABC transporter permease</fullName>
    </submittedName>
</protein>
<accession>A0A8J3Z358</accession>
<evidence type="ECO:0000256" key="7">
    <source>
        <dbReference type="RuleBase" id="RU363032"/>
    </source>
</evidence>
<dbReference type="GO" id="GO:0055085">
    <property type="term" value="P:transmembrane transport"/>
    <property type="evidence" value="ECO:0007669"/>
    <property type="project" value="InterPro"/>
</dbReference>
<dbReference type="Pfam" id="PF00528">
    <property type="entry name" value="BPD_transp_1"/>
    <property type="match status" value="1"/>
</dbReference>
<keyword evidence="5 7" id="KW-1133">Transmembrane helix</keyword>
<dbReference type="InterPro" id="IPR035906">
    <property type="entry name" value="MetI-like_sf"/>
</dbReference>
<feature type="transmembrane region" description="Helical" evidence="7">
    <location>
        <begin position="261"/>
        <end position="283"/>
    </location>
</feature>
<comment type="subcellular location">
    <subcellularLocation>
        <location evidence="1 7">Cell membrane</location>
        <topology evidence="1 7">Multi-pass membrane protein</topology>
    </subcellularLocation>
</comment>
<dbReference type="EMBL" id="BOPG01000019">
    <property type="protein sequence ID" value="GIJ55477.1"/>
    <property type="molecule type" value="Genomic_DNA"/>
</dbReference>
<name>A0A8J3Z358_9ACTN</name>
<evidence type="ECO:0000256" key="2">
    <source>
        <dbReference type="ARBA" id="ARBA00022448"/>
    </source>
</evidence>
<feature type="transmembrane region" description="Helical" evidence="7">
    <location>
        <begin position="158"/>
        <end position="179"/>
    </location>
</feature>
<evidence type="ECO:0000256" key="4">
    <source>
        <dbReference type="ARBA" id="ARBA00022692"/>
    </source>
</evidence>
<evidence type="ECO:0000256" key="6">
    <source>
        <dbReference type="ARBA" id="ARBA00023136"/>
    </source>
</evidence>
<feature type="domain" description="ABC transmembrane type-1" evidence="8">
    <location>
        <begin position="90"/>
        <end position="283"/>
    </location>
</feature>
<dbReference type="PANTHER" id="PTHR43744:SF12">
    <property type="entry name" value="ABC TRANSPORTER PERMEASE PROTEIN MG189-RELATED"/>
    <property type="match status" value="1"/>
</dbReference>
<evidence type="ECO:0000256" key="1">
    <source>
        <dbReference type="ARBA" id="ARBA00004651"/>
    </source>
</evidence>
<dbReference type="PROSITE" id="PS50928">
    <property type="entry name" value="ABC_TM1"/>
    <property type="match status" value="1"/>
</dbReference>
<dbReference type="Gene3D" id="1.10.3720.10">
    <property type="entry name" value="MetI-like"/>
    <property type="match status" value="1"/>
</dbReference>
<sequence length="298" mass="32324">MTALLSRSDTASTVDAVRRTSGPRRIGLVPTAVLLLGAVYCLVPVAWVLVAATKNKNDLFDTFTFAPGWSLFENIADLSAYRDGLFWRWMANTALYAGVGAAVSAFVSGLSGYTLSKFRFPGKAIVFNTLLAGVLMPAIVLAIPQYLLLAKLGLAGTYWSVLLPSIISPYGIYLSRVYADAAVPDSLVEAARTDGATEFRVFWSVALPVMRPGLVTVFLFQFVAIWNNFMLPFVMLSDDTKFPLTVGLHLLLSQGADQPVLYSQVIAGALLSIVPLVALFLALQRYWRVDLISGSVKS</sequence>
<evidence type="ECO:0000256" key="5">
    <source>
        <dbReference type="ARBA" id="ARBA00022989"/>
    </source>
</evidence>
<dbReference type="AlphaFoldDB" id="A0A8J3Z358"/>
<evidence type="ECO:0000313" key="9">
    <source>
        <dbReference type="EMBL" id="GIJ55477.1"/>
    </source>
</evidence>
<gene>
    <name evidence="9" type="ORF">Vau01_029930</name>
</gene>
<dbReference type="RefSeq" id="WP_239151588.1">
    <property type="nucleotide sequence ID" value="NZ_BOPG01000019.1"/>
</dbReference>
<keyword evidence="10" id="KW-1185">Reference proteome</keyword>
<feature type="transmembrane region" description="Helical" evidence="7">
    <location>
        <begin position="94"/>
        <end position="113"/>
    </location>
</feature>
<dbReference type="Proteomes" id="UP000612585">
    <property type="component" value="Unassembled WGS sequence"/>
</dbReference>
<comment type="similarity">
    <text evidence="7">Belongs to the binding-protein-dependent transport system permease family.</text>
</comment>
<comment type="caution">
    <text evidence="9">The sequence shown here is derived from an EMBL/GenBank/DDBJ whole genome shotgun (WGS) entry which is preliminary data.</text>
</comment>
<feature type="transmembrane region" description="Helical" evidence="7">
    <location>
        <begin position="200"/>
        <end position="226"/>
    </location>
</feature>
<keyword evidence="3" id="KW-1003">Cell membrane</keyword>
<evidence type="ECO:0000259" key="8">
    <source>
        <dbReference type="PROSITE" id="PS50928"/>
    </source>
</evidence>
<dbReference type="GO" id="GO:0005886">
    <property type="term" value="C:plasma membrane"/>
    <property type="evidence" value="ECO:0007669"/>
    <property type="project" value="UniProtKB-SubCell"/>
</dbReference>
<dbReference type="PANTHER" id="PTHR43744">
    <property type="entry name" value="ABC TRANSPORTER PERMEASE PROTEIN MG189-RELATED-RELATED"/>
    <property type="match status" value="1"/>
</dbReference>
<keyword evidence="6 7" id="KW-0472">Membrane</keyword>
<keyword evidence="4 7" id="KW-0812">Transmembrane</keyword>
<proteinExistence type="inferred from homology"/>
<evidence type="ECO:0000256" key="3">
    <source>
        <dbReference type="ARBA" id="ARBA00022475"/>
    </source>
</evidence>